<dbReference type="Pfam" id="PF22860">
    <property type="entry name" value="DUF7017"/>
    <property type="match status" value="1"/>
</dbReference>
<organism evidence="1 2">
    <name type="scientific">Prevotella melaninogenica</name>
    <dbReference type="NCBI Taxonomy" id="28132"/>
    <lineage>
        <taxon>Bacteria</taxon>
        <taxon>Pseudomonadati</taxon>
        <taxon>Bacteroidota</taxon>
        <taxon>Bacteroidia</taxon>
        <taxon>Bacteroidales</taxon>
        <taxon>Prevotellaceae</taxon>
        <taxon>Prevotella</taxon>
    </lineage>
</organism>
<proteinExistence type="predicted"/>
<gene>
    <name evidence="1" type="ORF">PMEL1_00077</name>
</gene>
<protein>
    <submittedName>
        <fullName evidence="1">Uncharacterized protein</fullName>
    </submittedName>
</protein>
<dbReference type="Pfam" id="PF13174">
    <property type="entry name" value="TPR_6"/>
    <property type="match status" value="1"/>
</dbReference>
<reference evidence="1 2" key="1">
    <citation type="submission" date="2017-05" db="EMBL/GenBank/DDBJ databases">
        <title>whole genome sequence of Prevotella melaninogenica GAI 07411.</title>
        <authorList>
            <person name="Kondo Y."/>
            <person name="Hoshino T."/>
        </authorList>
    </citation>
    <scope>NUCLEOTIDE SEQUENCE [LARGE SCALE GENOMIC DNA]</scope>
    <source>
        <strain evidence="1 2">GAI 07411</strain>
    </source>
</reference>
<name>A0A250KEV9_9BACT</name>
<dbReference type="InterPro" id="IPR019734">
    <property type="entry name" value="TPR_rpt"/>
</dbReference>
<evidence type="ECO:0000313" key="1">
    <source>
        <dbReference type="EMBL" id="BBA28187.1"/>
    </source>
</evidence>
<evidence type="ECO:0000313" key="2">
    <source>
        <dbReference type="Proteomes" id="UP000267517"/>
    </source>
</evidence>
<dbReference type="SUPFAM" id="SSF48452">
    <property type="entry name" value="TPR-like"/>
    <property type="match status" value="1"/>
</dbReference>
<dbReference type="EMBL" id="AP018049">
    <property type="protein sequence ID" value="BBA28187.1"/>
    <property type="molecule type" value="Genomic_DNA"/>
</dbReference>
<dbReference type="InterPro" id="IPR054283">
    <property type="entry name" value="DUF7017"/>
</dbReference>
<accession>A0A250KEV9</accession>
<dbReference type="AlphaFoldDB" id="A0A250KEV9"/>
<sequence length="335" mass="39256">MLNKKQTLKDEPIVSALASAFFNLGKMEIRDIFKLRKQGRTEEAYAAILPIYAVHKGHYTTIAMFWVGVDMMKLRYQQRQLEEAYKIFRSLLRLYPTMDDKDLKGQSALMRAALLVFDHHPGFSMLDFISQWGITRLTDEDWTMEQGNGHPIPSIGMRIVGKVFKEVESKPTVDMALKAAPILAEALKHSPYNMHNQRYKAMVYRIMGKKDKAINIYTHLIKKHRQSYLFHELSELIDDERYKIALLCKAISTQREEKFRQRMRFTLAGLLFRKDKARTRYELDKCIAMRKQLGYSITWEMQNLAASLEEIEPVTEGDEKSFYREQEVVLKELAR</sequence>
<dbReference type="Proteomes" id="UP000267517">
    <property type="component" value="Chromosome I"/>
</dbReference>
<dbReference type="Gene3D" id="1.25.40.10">
    <property type="entry name" value="Tetratricopeptide repeat domain"/>
    <property type="match status" value="1"/>
</dbReference>
<dbReference type="InterPro" id="IPR011990">
    <property type="entry name" value="TPR-like_helical_dom_sf"/>
</dbReference>